<proteinExistence type="predicted"/>
<organism evidence="1">
    <name type="scientific">marine metagenome</name>
    <dbReference type="NCBI Taxonomy" id="408172"/>
    <lineage>
        <taxon>unclassified sequences</taxon>
        <taxon>metagenomes</taxon>
        <taxon>ecological metagenomes</taxon>
    </lineage>
</organism>
<evidence type="ECO:0000313" key="1">
    <source>
        <dbReference type="EMBL" id="SVB31802.1"/>
    </source>
</evidence>
<gene>
    <name evidence="1" type="ORF">METZ01_LOCUS184656</name>
</gene>
<dbReference type="AlphaFoldDB" id="A0A382D158"/>
<accession>A0A382D158</accession>
<name>A0A382D158_9ZZZZ</name>
<reference evidence="1" key="1">
    <citation type="submission" date="2018-05" db="EMBL/GenBank/DDBJ databases">
        <authorList>
            <person name="Lanie J.A."/>
            <person name="Ng W.-L."/>
            <person name="Kazmierczak K.M."/>
            <person name="Andrzejewski T.M."/>
            <person name="Davidsen T.M."/>
            <person name="Wayne K.J."/>
            <person name="Tettelin H."/>
            <person name="Glass J.I."/>
            <person name="Rusch D."/>
            <person name="Podicherti R."/>
            <person name="Tsui H.-C.T."/>
            <person name="Winkler M.E."/>
        </authorList>
    </citation>
    <scope>NUCLEOTIDE SEQUENCE</scope>
</reference>
<sequence length="36" mass="3849">MLFLCKNQLAIAGAPGHADYRSSFVIAFHVGGGEDR</sequence>
<dbReference type="EMBL" id="UINC01036990">
    <property type="protein sequence ID" value="SVB31802.1"/>
    <property type="molecule type" value="Genomic_DNA"/>
</dbReference>
<protein>
    <submittedName>
        <fullName evidence="1">Uncharacterized protein</fullName>
    </submittedName>
</protein>